<name>A0A2R4X4G1_9EURY</name>
<sequence>MGEKSTLADTTGRIARIVEDGHKRNDLEWEKCRLVLSSDRLVVVTNDDQRHIEVDSITAVKSRSGLGGDGEGYLSVQVGSDVDILAPTVEGFGDSLYSAVLDQRTVLIKHPALKGGVVQDTGWDRGRIKIGDGTVDLAVSTGSFVEVEVSDVGTVERAEKSVGGETRDVVEIEHTVDGTSVETHVSGARRDANVLFEFLRRETATETDVDLDDDERAVLMALYSGVSPFEIPDFVDLEIDRVEQIYDGLLESGLLREVRTRRSVSLLPRGRNIATEEMAEQ</sequence>
<protein>
    <recommendedName>
        <fullName evidence="1">Taxis protein CheF</fullName>
    </recommendedName>
</protein>
<evidence type="ECO:0000313" key="3">
    <source>
        <dbReference type="Proteomes" id="UP000244727"/>
    </source>
</evidence>
<accession>A0A2R4X4G1</accession>
<comment type="subunit">
    <text evidence="1">Interacts with chemotaxis (Che) proteins as well as flagella accessory (Fla) proteins.</text>
</comment>
<dbReference type="Proteomes" id="UP000244727">
    <property type="component" value="Chromosome"/>
</dbReference>
<dbReference type="Pfam" id="PF04283">
    <property type="entry name" value="CheF-arch"/>
    <property type="match status" value="1"/>
</dbReference>
<evidence type="ECO:0000313" key="2">
    <source>
        <dbReference type="EMBL" id="AWB28678.1"/>
    </source>
</evidence>
<gene>
    <name evidence="2" type="ORF">HARCEL1_08250</name>
</gene>
<keyword evidence="3" id="KW-1185">Reference proteome</keyword>
<keyword evidence="1" id="KW-0145">Chemotaxis</keyword>
<dbReference type="PANTHER" id="PTHR42201:SF1">
    <property type="entry name" value="TAXIS PROTEIN"/>
    <property type="match status" value="1"/>
</dbReference>
<dbReference type="GeneID" id="36512491"/>
<dbReference type="KEGG" id="harc:HARCEL1_08250"/>
<evidence type="ECO:0000256" key="1">
    <source>
        <dbReference type="PIRNR" id="PIRNR026802"/>
    </source>
</evidence>
<dbReference type="GO" id="GO:0006935">
    <property type="term" value="P:chemotaxis"/>
    <property type="evidence" value="ECO:0007669"/>
    <property type="project" value="UniProtKB-UniRule"/>
</dbReference>
<dbReference type="PIRSF" id="PIRSF026802">
    <property type="entry name" value="UCP026802"/>
    <property type="match status" value="1"/>
</dbReference>
<comment type="function">
    <text evidence="1">Involved in taxis signal transduction.</text>
</comment>
<dbReference type="RefSeq" id="WP_108384174.1">
    <property type="nucleotide sequence ID" value="NZ_CP028858.1"/>
</dbReference>
<reference evidence="2 3" key="1">
    <citation type="submission" date="2018-04" db="EMBL/GenBank/DDBJ databases">
        <title>Halococcoides cellulosivorans gen. nov., sp. nov., an extremely halophilic cellulose-utilizing haloarchaeon from hypersaline lakes.</title>
        <authorList>
            <person name="Sorokin D.Y."/>
            <person name="Toshchakov S.V."/>
            <person name="Samarov N.I."/>
            <person name="Korzhenkov A."/>
            <person name="Kublanov I.V."/>
        </authorList>
    </citation>
    <scope>NUCLEOTIDE SEQUENCE [LARGE SCALE GENOMIC DNA]</scope>
    <source>
        <strain evidence="2 3">HArcel1</strain>
    </source>
</reference>
<dbReference type="AlphaFoldDB" id="A0A2R4X4G1"/>
<dbReference type="InterPro" id="IPR007381">
    <property type="entry name" value="CheF1/F2"/>
</dbReference>
<dbReference type="EMBL" id="CP028858">
    <property type="protein sequence ID" value="AWB28678.1"/>
    <property type="molecule type" value="Genomic_DNA"/>
</dbReference>
<proteinExistence type="predicted"/>
<organism evidence="2 3">
    <name type="scientific">Halococcoides cellulosivorans</name>
    <dbReference type="NCBI Taxonomy" id="1679096"/>
    <lineage>
        <taxon>Archaea</taxon>
        <taxon>Methanobacteriati</taxon>
        <taxon>Methanobacteriota</taxon>
        <taxon>Stenosarchaea group</taxon>
        <taxon>Halobacteria</taxon>
        <taxon>Halobacteriales</taxon>
        <taxon>Haloarculaceae</taxon>
        <taxon>Halococcoides</taxon>
    </lineage>
</organism>
<dbReference type="PANTHER" id="PTHR42201">
    <property type="entry name" value="TAXIS PROTEIN"/>
    <property type="match status" value="1"/>
</dbReference>